<dbReference type="PROSITE" id="PS00683">
    <property type="entry name" value="RHODANESE_2"/>
    <property type="match status" value="1"/>
</dbReference>
<dbReference type="CDD" id="cd01449">
    <property type="entry name" value="TST_Repeat_2"/>
    <property type="match status" value="1"/>
</dbReference>
<feature type="domain" description="Rhodanese" evidence="5">
    <location>
        <begin position="192"/>
        <end position="315"/>
    </location>
</feature>
<dbReference type="SMART" id="SM00450">
    <property type="entry name" value="RHOD"/>
    <property type="match status" value="2"/>
</dbReference>
<dbReference type="Pfam" id="PF00581">
    <property type="entry name" value="Rhodanese"/>
    <property type="match status" value="2"/>
</dbReference>
<dbReference type="PANTHER" id="PTHR11364">
    <property type="entry name" value="THIOSULFATE SULFERTANSFERASE"/>
    <property type="match status" value="1"/>
</dbReference>
<reference evidence="6" key="1">
    <citation type="submission" date="2022-10" db="EMBL/GenBank/DDBJ databases">
        <title>The complete genomes of actinobacterial strains from the NBC collection.</title>
        <authorList>
            <person name="Joergensen T.S."/>
            <person name="Alvarez Arevalo M."/>
            <person name="Sterndorff E.B."/>
            <person name="Faurdal D."/>
            <person name="Vuksanovic O."/>
            <person name="Mourched A.-S."/>
            <person name="Charusanti P."/>
            <person name="Shaw S."/>
            <person name="Blin K."/>
            <person name="Weber T."/>
        </authorList>
    </citation>
    <scope>NUCLEOTIDE SEQUENCE</scope>
    <source>
        <strain evidence="6">NBC_00148</strain>
    </source>
</reference>
<dbReference type="PROSITE" id="PS50206">
    <property type="entry name" value="RHODANESE_3"/>
    <property type="match status" value="2"/>
</dbReference>
<keyword evidence="2" id="KW-0677">Repeat</keyword>
<proteinExistence type="predicted"/>
<dbReference type="EMBL" id="CP108169">
    <property type="protein sequence ID" value="WTQ74461.1"/>
    <property type="molecule type" value="Genomic_DNA"/>
</dbReference>
<dbReference type="Gene3D" id="3.40.250.10">
    <property type="entry name" value="Rhodanese-like domain"/>
    <property type="match status" value="2"/>
</dbReference>
<dbReference type="AlphaFoldDB" id="A0AAU1LT37"/>
<dbReference type="CDD" id="cd01448">
    <property type="entry name" value="TST_Repeat_1"/>
    <property type="match status" value="1"/>
</dbReference>
<dbReference type="InterPro" id="IPR045078">
    <property type="entry name" value="TST/MPST-like"/>
</dbReference>
<feature type="domain" description="Rhodanese" evidence="5">
    <location>
        <begin position="46"/>
        <end position="156"/>
    </location>
</feature>
<evidence type="ECO:0000256" key="4">
    <source>
        <dbReference type="SAM" id="MobiDB-lite"/>
    </source>
</evidence>
<dbReference type="PANTHER" id="PTHR11364:SF27">
    <property type="entry name" value="SULFURTRANSFERASE"/>
    <property type="match status" value="1"/>
</dbReference>
<organism evidence="6">
    <name type="scientific">Streptomyces sp. NBC_00148</name>
    <dbReference type="NCBI Taxonomy" id="2903626"/>
    <lineage>
        <taxon>Bacteria</taxon>
        <taxon>Bacillati</taxon>
        <taxon>Actinomycetota</taxon>
        <taxon>Actinomycetes</taxon>
        <taxon>Kitasatosporales</taxon>
        <taxon>Streptomycetaceae</taxon>
        <taxon>Streptomyces</taxon>
    </lineage>
</organism>
<name>A0AAU1LT37_9ACTN</name>
<protein>
    <recommendedName>
        <fullName evidence="3">Sulfurtransferase</fullName>
    </recommendedName>
</protein>
<feature type="region of interest" description="Disordered" evidence="4">
    <location>
        <begin position="1"/>
        <end position="28"/>
    </location>
</feature>
<sequence length="321" mass="33388">MNIPDGFSDVEATGTTDATGGAVAADDSGSLPGPLVGPAWLATRLVAGGPVVLDASVGAHRAAARRIPGARRFDIDGVMSDATVPLPHTMPGAHRFTEEMRALGVDGTDTVVVYDAAGVYSSARAWWMLRAMGFDRVAVLDGGLPAWTAAGLPVDEAEEGIAPGGAGRTGDFTARPREGMLVGRGAVAAALADPGSAVLDARSRERFAGTVAEPRPGLRRGHMPGALNLPFGEIQRDGRMLPAPELRAVFGALLGERKRKREREREPDSEKERLVVSCGSGVTACVLALGAELAGYTEVSVYDGSWSEWGRPSELPVVTGP</sequence>
<evidence type="ECO:0000256" key="3">
    <source>
        <dbReference type="RuleBase" id="RU000507"/>
    </source>
</evidence>
<evidence type="ECO:0000256" key="2">
    <source>
        <dbReference type="ARBA" id="ARBA00022737"/>
    </source>
</evidence>
<accession>A0AAU1LT37</accession>
<evidence type="ECO:0000259" key="5">
    <source>
        <dbReference type="PROSITE" id="PS50206"/>
    </source>
</evidence>
<evidence type="ECO:0000313" key="6">
    <source>
        <dbReference type="EMBL" id="WTQ74461.1"/>
    </source>
</evidence>
<keyword evidence="1 3" id="KW-0808">Transferase</keyword>
<gene>
    <name evidence="6" type="ORF">OG222_15735</name>
</gene>
<dbReference type="InterPro" id="IPR036873">
    <property type="entry name" value="Rhodanese-like_dom_sf"/>
</dbReference>
<evidence type="ECO:0000256" key="1">
    <source>
        <dbReference type="ARBA" id="ARBA00022679"/>
    </source>
</evidence>
<dbReference type="InterPro" id="IPR001763">
    <property type="entry name" value="Rhodanese-like_dom"/>
</dbReference>
<feature type="compositionally biased region" description="Low complexity" evidence="4">
    <location>
        <begin position="9"/>
        <end position="28"/>
    </location>
</feature>
<dbReference type="SUPFAM" id="SSF52821">
    <property type="entry name" value="Rhodanese/Cell cycle control phosphatase"/>
    <property type="match status" value="2"/>
</dbReference>
<dbReference type="GO" id="GO:0004792">
    <property type="term" value="F:thiosulfate-cyanide sulfurtransferase activity"/>
    <property type="evidence" value="ECO:0007669"/>
    <property type="project" value="InterPro"/>
</dbReference>
<dbReference type="InterPro" id="IPR001307">
    <property type="entry name" value="Thiosulphate_STrfase_CS"/>
</dbReference>